<reference evidence="4" key="1">
    <citation type="submission" date="2017-09" db="EMBL/GenBank/DDBJ databases">
        <title>Depth-based differentiation of microbial function through sediment-hosted aquifers and enrichment of novel symbionts in the deep terrestrial subsurface.</title>
        <authorList>
            <person name="Probst A.J."/>
            <person name="Ladd B."/>
            <person name="Jarett J.K."/>
            <person name="Geller-Mcgrath D.E."/>
            <person name="Sieber C.M.K."/>
            <person name="Emerson J.B."/>
            <person name="Anantharaman K."/>
            <person name="Thomas B.C."/>
            <person name="Malmstrom R."/>
            <person name="Stieglmeier M."/>
            <person name="Klingl A."/>
            <person name="Woyke T."/>
            <person name="Ryan C.M."/>
            <person name="Banfield J.F."/>
        </authorList>
    </citation>
    <scope>NUCLEOTIDE SEQUENCE [LARGE SCALE GENOMIC DNA]</scope>
</reference>
<dbReference type="GO" id="GO:0016757">
    <property type="term" value="F:glycosyltransferase activity"/>
    <property type="evidence" value="ECO:0007669"/>
    <property type="project" value="InterPro"/>
</dbReference>
<dbReference type="InterPro" id="IPR001296">
    <property type="entry name" value="Glyco_trans_1"/>
</dbReference>
<gene>
    <name evidence="3" type="ORF">COY16_06215</name>
</gene>
<dbReference type="CDD" id="cd03809">
    <property type="entry name" value="GT4_MtfB-like"/>
    <property type="match status" value="1"/>
</dbReference>
<evidence type="ECO:0000313" key="4">
    <source>
        <dbReference type="Proteomes" id="UP000228503"/>
    </source>
</evidence>
<feature type="domain" description="Glycosyl transferase family 1" evidence="2">
    <location>
        <begin position="183"/>
        <end position="344"/>
    </location>
</feature>
<accession>A0A2M7TV54</accession>
<proteinExistence type="predicted"/>
<evidence type="ECO:0000259" key="2">
    <source>
        <dbReference type="Pfam" id="PF00534"/>
    </source>
</evidence>
<dbReference type="PANTHER" id="PTHR46401">
    <property type="entry name" value="GLYCOSYLTRANSFERASE WBBK-RELATED"/>
    <property type="match status" value="1"/>
</dbReference>
<protein>
    <recommendedName>
        <fullName evidence="2">Glycosyl transferase family 1 domain-containing protein</fullName>
    </recommendedName>
</protein>
<dbReference type="EMBL" id="PFOB01000078">
    <property type="protein sequence ID" value="PIZ61673.1"/>
    <property type="molecule type" value="Genomic_DNA"/>
</dbReference>
<dbReference type="SUPFAM" id="SSF53756">
    <property type="entry name" value="UDP-Glycosyltransferase/glycogen phosphorylase"/>
    <property type="match status" value="1"/>
</dbReference>
<dbReference type="Proteomes" id="UP000228503">
    <property type="component" value="Unassembled WGS sequence"/>
</dbReference>
<evidence type="ECO:0000313" key="3">
    <source>
        <dbReference type="EMBL" id="PIZ61673.1"/>
    </source>
</evidence>
<dbReference type="GO" id="GO:0009103">
    <property type="term" value="P:lipopolysaccharide biosynthetic process"/>
    <property type="evidence" value="ECO:0007669"/>
    <property type="project" value="TreeGrafter"/>
</dbReference>
<dbReference type="AlphaFoldDB" id="A0A2M7TV54"/>
<dbReference type="Pfam" id="PF00534">
    <property type="entry name" value="Glycos_transf_1"/>
    <property type="match status" value="1"/>
</dbReference>
<organism evidence="3 4">
    <name type="scientific">Candidatus Roizmanbacteria bacterium CG_4_10_14_0_2_um_filter_39_13</name>
    <dbReference type="NCBI Taxonomy" id="1974825"/>
    <lineage>
        <taxon>Bacteria</taxon>
        <taxon>Candidatus Roizmaniibacteriota</taxon>
    </lineage>
</organism>
<comment type="caution">
    <text evidence="3">The sequence shown here is derived from an EMBL/GenBank/DDBJ whole genome shotgun (WGS) entry which is preliminary data.</text>
</comment>
<name>A0A2M7TV54_9BACT</name>
<sequence length="370" mass="43650">MNNNSKLNLFFITESIRPTLTGIGFYARSFINTLLETNKSSFSYSFIDYKSTDYNSQHLLLLRNFFFKMKIYLWHNYLPLRLRFYKFNYIFNFNSIPHLIPYAQKEVYFVHDISLDLYPSTHPLLRFVVHKLLFKRSLNQAHIIVVNSKSTKNDLITYYNILPKKIFIVSYAYKKFVGPEKNPNFNINRPFILNINTLEPRKNIVRLLKAFEELKNSSSIPHKLVICGKKGWKYQNIFTYLNSMKHKNDVIMMGYISENEKKYLLKRADFFVYPSLYEGYGIPVVEAMSYRCPVICSKTSNLASLGKDCALLIDPKNTADLRKAMQQLIQDGNLKMQMRQNGIKKTNQKHMAIQYESQIRSLSHFLQIYD</sequence>
<dbReference type="PANTHER" id="PTHR46401:SF2">
    <property type="entry name" value="GLYCOSYLTRANSFERASE WBBK-RELATED"/>
    <property type="match status" value="1"/>
</dbReference>
<evidence type="ECO:0000256" key="1">
    <source>
        <dbReference type="ARBA" id="ARBA00022679"/>
    </source>
</evidence>
<keyword evidence="1" id="KW-0808">Transferase</keyword>
<dbReference type="Gene3D" id="3.40.50.2000">
    <property type="entry name" value="Glycogen Phosphorylase B"/>
    <property type="match status" value="1"/>
</dbReference>